<evidence type="ECO:0000313" key="9">
    <source>
        <dbReference type="EMBL" id="SMO56937.1"/>
    </source>
</evidence>
<evidence type="ECO:0000256" key="1">
    <source>
        <dbReference type="ARBA" id="ARBA00004127"/>
    </source>
</evidence>
<gene>
    <name evidence="9" type="ORF">SAMN06269117_11152</name>
</gene>
<organism evidence="9 10">
    <name type="scientific">Balnearium lithotrophicum</name>
    <dbReference type="NCBI Taxonomy" id="223788"/>
    <lineage>
        <taxon>Bacteria</taxon>
        <taxon>Pseudomonadati</taxon>
        <taxon>Aquificota</taxon>
        <taxon>Aquificia</taxon>
        <taxon>Desulfurobacteriales</taxon>
        <taxon>Desulfurobacteriaceae</taxon>
        <taxon>Balnearium</taxon>
    </lineage>
</organism>
<evidence type="ECO:0000256" key="3">
    <source>
        <dbReference type="ARBA" id="ARBA00022989"/>
    </source>
</evidence>
<dbReference type="GO" id="GO:0003954">
    <property type="term" value="F:NADH dehydrogenase activity"/>
    <property type="evidence" value="ECO:0007669"/>
    <property type="project" value="TreeGrafter"/>
</dbReference>
<dbReference type="RefSeq" id="WP_142935436.1">
    <property type="nucleotide sequence ID" value="NZ_FXTM01000011.1"/>
</dbReference>
<evidence type="ECO:0000256" key="6">
    <source>
        <dbReference type="SAM" id="Phobius"/>
    </source>
</evidence>
<dbReference type="EMBL" id="FXTM01000011">
    <property type="protein sequence ID" value="SMO56937.1"/>
    <property type="molecule type" value="Genomic_DNA"/>
</dbReference>
<keyword evidence="4 6" id="KW-0472">Membrane</keyword>
<evidence type="ECO:0000259" key="7">
    <source>
        <dbReference type="Pfam" id="PF00361"/>
    </source>
</evidence>
<feature type="transmembrane region" description="Helical" evidence="6">
    <location>
        <begin position="111"/>
        <end position="131"/>
    </location>
</feature>
<dbReference type="Gene3D" id="1.20.5.2700">
    <property type="match status" value="1"/>
</dbReference>
<accession>A0A521CBW9</accession>
<feature type="transmembrane region" description="Helical" evidence="6">
    <location>
        <begin position="6"/>
        <end position="25"/>
    </location>
</feature>
<dbReference type="PANTHER" id="PTHR42829">
    <property type="entry name" value="NADH-UBIQUINONE OXIDOREDUCTASE CHAIN 5"/>
    <property type="match status" value="1"/>
</dbReference>
<feature type="transmembrane region" description="Helical" evidence="6">
    <location>
        <begin position="200"/>
        <end position="223"/>
    </location>
</feature>
<feature type="transmembrane region" description="Helical" evidence="6">
    <location>
        <begin position="176"/>
        <end position="194"/>
    </location>
</feature>
<feature type="domain" description="NADH-Ubiquinone oxidoreductase (complex I) chain 5 N-terminal" evidence="8">
    <location>
        <begin position="64"/>
        <end position="114"/>
    </location>
</feature>
<dbReference type="PRINTS" id="PR01434">
    <property type="entry name" value="NADHDHGNASE5"/>
</dbReference>
<feature type="transmembrane region" description="Helical" evidence="6">
    <location>
        <begin position="74"/>
        <end position="99"/>
    </location>
</feature>
<feature type="transmembrane region" description="Helical" evidence="6">
    <location>
        <begin position="275"/>
        <end position="295"/>
    </location>
</feature>
<dbReference type="GO" id="GO:0015990">
    <property type="term" value="P:electron transport coupled proton transport"/>
    <property type="evidence" value="ECO:0007669"/>
    <property type="project" value="TreeGrafter"/>
</dbReference>
<feature type="transmembrane region" description="Helical" evidence="6">
    <location>
        <begin position="307"/>
        <end position="328"/>
    </location>
</feature>
<dbReference type="PANTHER" id="PTHR42829:SF2">
    <property type="entry name" value="NADH-UBIQUINONE OXIDOREDUCTASE CHAIN 5"/>
    <property type="match status" value="1"/>
</dbReference>
<dbReference type="InterPro" id="IPR001750">
    <property type="entry name" value="ND/Mrp_TM"/>
</dbReference>
<feature type="domain" description="NADH:quinone oxidoreductase/Mrp antiporter transmembrane" evidence="7">
    <location>
        <begin position="131"/>
        <end position="418"/>
    </location>
</feature>
<dbReference type="InterPro" id="IPR003945">
    <property type="entry name" value="NU5C-like"/>
</dbReference>
<evidence type="ECO:0000259" key="8">
    <source>
        <dbReference type="Pfam" id="PF00662"/>
    </source>
</evidence>
<reference evidence="9 10" key="1">
    <citation type="submission" date="2017-05" db="EMBL/GenBank/DDBJ databases">
        <authorList>
            <person name="Varghese N."/>
            <person name="Submissions S."/>
        </authorList>
    </citation>
    <scope>NUCLEOTIDE SEQUENCE [LARGE SCALE GENOMIC DNA]</scope>
    <source>
        <strain evidence="9 10">DSM 16304</strain>
    </source>
</reference>
<dbReference type="AlphaFoldDB" id="A0A521CBW9"/>
<dbReference type="GO" id="GO:0042773">
    <property type="term" value="P:ATP synthesis coupled electron transport"/>
    <property type="evidence" value="ECO:0007669"/>
    <property type="project" value="InterPro"/>
</dbReference>
<sequence length="609" mass="67676">MEKVVYLTIGIFFLGSILAFLIGKFTERWNSFWVAALTGLTGFLLTCYIAVSMGEHPVIHEFNWFTFGSFKVPLGVYVDSLSIVMALIATGIGFLDIVFSKGYMEEDESPHRYYFEKLFFIGSMVGLVFVSNLVGLYIFWEGVGLCSYLLIGYWYWKKSAAEAALKAFVMTRFGDVFMLAGILVAWVLLGTMNFQELNALALAGAFSVKLGLIISILIFIGAVGKSAQFPLFPWLLDAMEGPTTVSALIHAATMVNAGVYLVARMFPFFDYSHALIVVAFVGALSAFIAATGALAHTEIKKILAFSTMEHLALMFVALGVGSAAAGIFHLLNHAIFKALLFLAAGAVIHMTHHQKDAFKLGGLMKYMPQTAVLFLIGILALSGVPPFNGFFSKDWILGAVYEYGNPVIFGLTFVAAVLCIAYGFRLWFVVFTGEPSEYSKKAREAYPVMLIPLYVLASLTILIPFFKEKIIHYLFGEVHEPFILNLLVATLTVMFILFGIVFLIYYKRTVETVKFLAHPIGRAINEFLYKGWLVDDGIKWLCRNVFYGSIAKAVEWFDINVVDGAVNGTAKLSLYCWDKCRKIQTGDIIDYLTYFVAGVITIFILILFV</sequence>
<keyword evidence="10" id="KW-1185">Reference proteome</keyword>
<dbReference type="NCBIfam" id="TIGR01974">
    <property type="entry name" value="NDH_I_L"/>
    <property type="match status" value="1"/>
</dbReference>
<dbReference type="InterPro" id="IPR018393">
    <property type="entry name" value="NADHpl_OxRdtase_5_subgr"/>
</dbReference>
<comment type="subcellular location">
    <subcellularLocation>
        <location evidence="1">Endomembrane system</location>
        <topology evidence="1">Multi-pass membrane protein</topology>
    </subcellularLocation>
    <subcellularLocation>
        <location evidence="5">Membrane</location>
        <topology evidence="5">Multi-pass membrane protein</topology>
    </subcellularLocation>
</comment>
<feature type="transmembrane region" description="Helical" evidence="6">
    <location>
        <begin position="244"/>
        <end position="263"/>
    </location>
</feature>
<feature type="transmembrane region" description="Helical" evidence="6">
    <location>
        <begin position="445"/>
        <end position="466"/>
    </location>
</feature>
<evidence type="ECO:0000256" key="5">
    <source>
        <dbReference type="RuleBase" id="RU000320"/>
    </source>
</evidence>
<dbReference type="GO" id="GO:0008137">
    <property type="term" value="F:NADH dehydrogenase (ubiquinone) activity"/>
    <property type="evidence" value="ECO:0007669"/>
    <property type="project" value="InterPro"/>
</dbReference>
<feature type="transmembrane region" description="Helical" evidence="6">
    <location>
        <begin position="486"/>
        <end position="506"/>
    </location>
</feature>
<dbReference type="InterPro" id="IPR001516">
    <property type="entry name" value="Proton_antipo_N"/>
</dbReference>
<protein>
    <submittedName>
        <fullName evidence="9">NADH dehydrogenase subunit L</fullName>
    </submittedName>
</protein>
<dbReference type="Proteomes" id="UP000317315">
    <property type="component" value="Unassembled WGS sequence"/>
</dbReference>
<evidence type="ECO:0000256" key="2">
    <source>
        <dbReference type="ARBA" id="ARBA00022692"/>
    </source>
</evidence>
<keyword evidence="3 6" id="KW-1133">Transmembrane helix</keyword>
<evidence type="ECO:0000313" key="10">
    <source>
        <dbReference type="Proteomes" id="UP000317315"/>
    </source>
</evidence>
<dbReference type="PRINTS" id="PR01435">
    <property type="entry name" value="NPOXDRDTASE5"/>
</dbReference>
<dbReference type="GO" id="GO:0016020">
    <property type="term" value="C:membrane"/>
    <property type="evidence" value="ECO:0007669"/>
    <property type="project" value="UniProtKB-SubCell"/>
</dbReference>
<keyword evidence="2 5" id="KW-0812">Transmembrane</keyword>
<proteinExistence type="predicted"/>
<dbReference type="GO" id="GO:0012505">
    <property type="term" value="C:endomembrane system"/>
    <property type="evidence" value="ECO:0007669"/>
    <property type="project" value="UniProtKB-SubCell"/>
</dbReference>
<dbReference type="Pfam" id="PF00361">
    <property type="entry name" value="Proton_antipo_M"/>
    <property type="match status" value="1"/>
</dbReference>
<feature type="transmembrane region" description="Helical" evidence="6">
    <location>
        <begin position="591"/>
        <end position="608"/>
    </location>
</feature>
<name>A0A521CBW9_9BACT</name>
<feature type="transmembrane region" description="Helical" evidence="6">
    <location>
        <begin position="32"/>
        <end position="54"/>
    </location>
</feature>
<dbReference type="Pfam" id="PF00662">
    <property type="entry name" value="Proton_antipo_N"/>
    <property type="match status" value="1"/>
</dbReference>
<feature type="transmembrane region" description="Helical" evidence="6">
    <location>
        <begin position="372"/>
        <end position="391"/>
    </location>
</feature>
<dbReference type="OrthoDB" id="9807568at2"/>
<feature type="transmembrane region" description="Helical" evidence="6">
    <location>
        <begin position="403"/>
        <end position="424"/>
    </location>
</feature>
<evidence type="ECO:0000256" key="4">
    <source>
        <dbReference type="ARBA" id="ARBA00023136"/>
    </source>
</evidence>